<reference evidence="2 4" key="1">
    <citation type="submission" date="2017-11" db="EMBL/GenBank/DDBJ databases">
        <authorList>
            <person name="Han C.G."/>
        </authorList>
    </citation>
    <scope>NUCLEOTIDE SEQUENCE [LARGE SCALE GENOMIC DNA]</scope>
    <source>
        <strain evidence="2 4">HCNT1</strain>
    </source>
</reference>
<dbReference type="Proteomes" id="UP001060123">
    <property type="component" value="Chromosome"/>
</dbReference>
<reference evidence="2 4" key="2">
    <citation type="submission" date="2017-12" db="EMBL/GenBank/DDBJ databases">
        <title>Genome sequence of Rhizobium sullae HCNT1 isolated from Sulla coronaria nodules and featuring peculiar denitrification phenotypes.</title>
        <authorList>
            <person name="De Diego-Diaz B."/>
            <person name="Treu L."/>
            <person name="Campanaro S."/>
            <person name="Da Silva Duarte V."/>
            <person name="Basaglia M."/>
            <person name="Favaro L."/>
            <person name="Casella S."/>
            <person name="Squartini A."/>
        </authorList>
    </citation>
    <scope>NUCLEOTIDE SEQUENCE [LARGE SCALE GENOMIC DNA]</scope>
    <source>
        <strain evidence="2 4">HCNT1</strain>
    </source>
</reference>
<dbReference type="InterPro" id="IPR009476">
    <property type="entry name" value="DUF1097"/>
</dbReference>
<dbReference type="AlphaFoldDB" id="A0A2N0DAK5"/>
<dbReference type="RefSeq" id="WP_027508697.1">
    <property type="nucleotide sequence ID" value="NZ_CP104143.1"/>
</dbReference>
<evidence type="ECO:0000313" key="2">
    <source>
        <dbReference type="EMBL" id="PKA43150.1"/>
    </source>
</evidence>
<evidence type="ECO:0000313" key="5">
    <source>
        <dbReference type="Proteomes" id="UP001060123"/>
    </source>
</evidence>
<evidence type="ECO:0000313" key="3">
    <source>
        <dbReference type="EMBL" id="UWU15392.1"/>
    </source>
</evidence>
<feature type="transmembrane region" description="Helical" evidence="1">
    <location>
        <begin position="114"/>
        <end position="133"/>
    </location>
</feature>
<keyword evidence="1" id="KW-0812">Transmembrane</keyword>
<gene>
    <name evidence="2" type="ORF">CWR43_13955</name>
    <name evidence="3" type="ORF">N2599_05130</name>
</gene>
<feature type="transmembrane region" description="Helical" evidence="1">
    <location>
        <begin position="39"/>
        <end position="55"/>
    </location>
</feature>
<organism evidence="2 4">
    <name type="scientific">Rhizobium sullae</name>
    <name type="common">Rhizobium hedysari</name>
    <dbReference type="NCBI Taxonomy" id="50338"/>
    <lineage>
        <taxon>Bacteria</taxon>
        <taxon>Pseudomonadati</taxon>
        <taxon>Pseudomonadota</taxon>
        <taxon>Alphaproteobacteria</taxon>
        <taxon>Hyphomicrobiales</taxon>
        <taxon>Rhizobiaceae</taxon>
        <taxon>Rhizobium/Agrobacterium group</taxon>
        <taxon>Rhizobium</taxon>
    </lineage>
</organism>
<accession>A0A2N0DAK5</accession>
<protein>
    <submittedName>
        <fullName evidence="2">DUF1097 domain-containing protein</fullName>
    </submittedName>
</protein>
<reference evidence="3" key="3">
    <citation type="submission" date="2022-09" db="EMBL/GenBank/DDBJ databases">
        <title>Australian commercial rhizobial inoculants.</title>
        <authorList>
            <person name="Kohlmeier M.G."/>
            <person name="O'Hara G.W."/>
            <person name="Colombi E."/>
            <person name="Ramsay J.P."/>
            <person name="Terpolilli J."/>
        </authorList>
    </citation>
    <scope>NUCLEOTIDE SEQUENCE</scope>
    <source>
        <strain evidence="3">WSM1592</strain>
    </source>
</reference>
<dbReference type="Proteomes" id="UP000232164">
    <property type="component" value="Unassembled WGS sequence"/>
</dbReference>
<name>A0A2N0DAK5_RHISU</name>
<dbReference type="STRING" id="1041146.GCA_000427985_04048"/>
<feature type="transmembrane region" description="Helical" evidence="1">
    <location>
        <begin position="62"/>
        <end position="79"/>
    </location>
</feature>
<evidence type="ECO:0000256" key="1">
    <source>
        <dbReference type="SAM" id="Phobius"/>
    </source>
</evidence>
<proteinExistence type="predicted"/>
<feature type="transmembrane region" description="Helical" evidence="1">
    <location>
        <begin position="139"/>
        <end position="157"/>
    </location>
</feature>
<evidence type="ECO:0000313" key="4">
    <source>
        <dbReference type="Proteomes" id="UP000232164"/>
    </source>
</evidence>
<feature type="transmembrane region" description="Helical" evidence="1">
    <location>
        <begin position="85"/>
        <end position="107"/>
    </location>
</feature>
<keyword evidence="1" id="KW-0472">Membrane</keyword>
<feature type="transmembrane region" description="Helical" evidence="1">
    <location>
        <begin position="17"/>
        <end position="33"/>
    </location>
</feature>
<dbReference type="EMBL" id="CP104143">
    <property type="protein sequence ID" value="UWU15392.1"/>
    <property type="molecule type" value="Genomic_DNA"/>
</dbReference>
<dbReference type="EMBL" id="PIQN01000008">
    <property type="protein sequence ID" value="PKA43150.1"/>
    <property type="molecule type" value="Genomic_DNA"/>
</dbReference>
<keyword evidence="5" id="KW-1185">Reference proteome</keyword>
<sequence length="167" mass="17978">MSTTETANIHRQTPRQFILFTLIAAVVASFAAWSSATLALEVWVMFAGFIAWFVRPTSLRESLSAMVCLWLGIGLAAVAEVATGALIPIAGGLALPLVVFFVAILIVGLRTTRIVNNMLTWFLGMVTFFAAGWDLSAETFLHLGGATAIGGFAGWACQAINRRWVEN</sequence>
<dbReference type="Pfam" id="PF06496">
    <property type="entry name" value="DUF1097"/>
    <property type="match status" value="1"/>
</dbReference>
<keyword evidence="1" id="KW-1133">Transmembrane helix</keyword>